<keyword evidence="2" id="KW-1185">Reference proteome</keyword>
<evidence type="ECO:0000313" key="2">
    <source>
        <dbReference type="Proteomes" id="UP000054248"/>
    </source>
</evidence>
<gene>
    <name evidence="1" type="ORF">M407DRAFT_31931</name>
</gene>
<accession>A0A0C3Q4W7</accession>
<proteinExistence type="predicted"/>
<dbReference type="EMBL" id="KN823289">
    <property type="protein sequence ID" value="KIO18411.1"/>
    <property type="molecule type" value="Genomic_DNA"/>
</dbReference>
<dbReference type="Proteomes" id="UP000054248">
    <property type="component" value="Unassembled WGS sequence"/>
</dbReference>
<sequence>MLTGIVRTHWLLRPADRFQGWKDVFHKDVRDALIGECRKSPTLWKMNKREGMTNARMVMSID</sequence>
<dbReference type="AlphaFoldDB" id="A0A0C3Q4W7"/>
<dbReference type="HOGENOM" id="CLU_2905830_0_0_1"/>
<reference evidence="2" key="2">
    <citation type="submission" date="2015-01" db="EMBL/GenBank/DDBJ databases">
        <title>Evolutionary Origins and Diversification of the Mycorrhizal Mutualists.</title>
        <authorList>
            <consortium name="DOE Joint Genome Institute"/>
            <consortium name="Mycorrhizal Genomics Consortium"/>
            <person name="Kohler A."/>
            <person name="Kuo A."/>
            <person name="Nagy L.G."/>
            <person name="Floudas D."/>
            <person name="Copeland A."/>
            <person name="Barry K.W."/>
            <person name="Cichocki N."/>
            <person name="Veneault-Fourrey C."/>
            <person name="LaButti K."/>
            <person name="Lindquist E.A."/>
            <person name="Lipzen A."/>
            <person name="Lundell T."/>
            <person name="Morin E."/>
            <person name="Murat C."/>
            <person name="Riley R."/>
            <person name="Ohm R."/>
            <person name="Sun H."/>
            <person name="Tunlid A."/>
            <person name="Henrissat B."/>
            <person name="Grigoriev I.V."/>
            <person name="Hibbett D.S."/>
            <person name="Martin F."/>
        </authorList>
    </citation>
    <scope>NUCLEOTIDE SEQUENCE [LARGE SCALE GENOMIC DNA]</scope>
    <source>
        <strain evidence="2">MUT 4182</strain>
    </source>
</reference>
<name>A0A0C3Q4W7_9AGAM</name>
<evidence type="ECO:0000313" key="1">
    <source>
        <dbReference type="EMBL" id="KIO18411.1"/>
    </source>
</evidence>
<reference evidence="1 2" key="1">
    <citation type="submission" date="2014-04" db="EMBL/GenBank/DDBJ databases">
        <authorList>
            <consortium name="DOE Joint Genome Institute"/>
            <person name="Kuo A."/>
            <person name="Girlanda M."/>
            <person name="Perotto S."/>
            <person name="Kohler A."/>
            <person name="Nagy L.G."/>
            <person name="Floudas D."/>
            <person name="Copeland A."/>
            <person name="Barry K.W."/>
            <person name="Cichocki N."/>
            <person name="Veneault-Fourrey C."/>
            <person name="LaButti K."/>
            <person name="Lindquist E.A."/>
            <person name="Lipzen A."/>
            <person name="Lundell T."/>
            <person name="Morin E."/>
            <person name="Murat C."/>
            <person name="Sun H."/>
            <person name="Tunlid A."/>
            <person name="Henrissat B."/>
            <person name="Grigoriev I.V."/>
            <person name="Hibbett D.S."/>
            <person name="Martin F."/>
            <person name="Nordberg H.P."/>
            <person name="Cantor M.N."/>
            <person name="Hua S.X."/>
        </authorList>
    </citation>
    <scope>NUCLEOTIDE SEQUENCE [LARGE SCALE GENOMIC DNA]</scope>
    <source>
        <strain evidence="1 2">MUT 4182</strain>
    </source>
</reference>
<protein>
    <submittedName>
        <fullName evidence="1">Uncharacterized protein</fullName>
    </submittedName>
</protein>
<organism evidence="1 2">
    <name type="scientific">Tulasnella calospora MUT 4182</name>
    <dbReference type="NCBI Taxonomy" id="1051891"/>
    <lineage>
        <taxon>Eukaryota</taxon>
        <taxon>Fungi</taxon>
        <taxon>Dikarya</taxon>
        <taxon>Basidiomycota</taxon>
        <taxon>Agaricomycotina</taxon>
        <taxon>Agaricomycetes</taxon>
        <taxon>Cantharellales</taxon>
        <taxon>Tulasnellaceae</taxon>
        <taxon>Tulasnella</taxon>
    </lineage>
</organism>